<dbReference type="PANTHER" id="PTHR31497">
    <property type="entry name" value="AUTOCRINE PROLIFERATION REPRESSOR PROTEIN A"/>
    <property type="match status" value="1"/>
</dbReference>
<comment type="caution">
    <text evidence="1">The sequence shown here is derived from an EMBL/GenBank/DDBJ whole genome shotgun (WGS) entry which is preliminary data.</text>
</comment>
<dbReference type="SUPFAM" id="SSF53474">
    <property type="entry name" value="alpha/beta-Hydrolases"/>
    <property type="match status" value="1"/>
</dbReference>
<reference evidence="1 2" key="1">
    <citation type="journal article" date="2013" name="Curr. Biol.">
        <title>The Genome of the Foraminiferan Reticulomyxa filosa.</title>
        <authorList>
            <person name="Glockner G."/>
            <person name="Hulsmann N."/>
            <person name="Schleicher M."/>
            <person name="Noegel A.A."/>
            <person name="Eichinger L."/>
            <person name="Gallinger C."/>
            <person name="Pawlowski J."/>
            <person name="Sierra R."/>
            <person name="Euteneuer U."/>
            <person name="Pillet L."/>
            <person name="Moustafa A."/>
            <person name="Platzer M."/>
            <person name="Groth M."/>
            <person name="Szafranski K."/>
            <person name="Schliwa M."/>
        </authorList>
    </citation>
    <scope>NUCLEOTIDE SEQUENCE [LARGE SCALE GENOMIC DNA]</scope>
</reference>
<dbReference type="InterPro" id="IPR029058">
    <property type="entry name" value="AB_hydrolase_fold"/>
</dbReference>
<name>X6PDP4_RETFI</name>
<evidence type="ECO:0000313" key="2">
    <source>
        <dbReference type="Proteomes" id="UP000023152"/>
    </source>
</evidence>
<accession>X6PDP4</accession>
<dbReference type="OrthoDB" id="2020799at2759"/>
<dbReference type="InterPro" id="IPR009199">
    <property type="entry name" value="PhoPQ-act_pathogen-rel_PqaA"/>
</dbReference>
<proteinExistence type="predicted"/>
<organism evidence="1 2">
    <name type="scientific">Reticulomyxa filosa</name>
    <dbReference type="NCBI Taxonomy" id="46433"/>
    <lineage>
        <taxon>Eukaryota</taxon>
        <taxon>Sar</taxon>
        <taxon>Rhizaria</taxon>
        <taxon>Retaria</taxon>
        <taxon>Foraminifera</taxon>
        <taxon>Monothalamids</taxon>
        <taxon>Reticulomyxidae</taxon>
        <taxon>Reticulomyxa</taxon>
    </lineage>
</organism>
<dbReference type="PANTHER" id="PTHR31497:SF0">
    <property type="entry name" value="AUTOCRINE PROLIFERATION REPRESSOR PROTEIN A"/>
    <property type="match status" value="1"/>
</dbReference>
<evidence type="ECO:0000313" key="1">
    <source>
        <dbReference type="EMBL" id="ETO36321.1"/>
    </source>
</evidence>
<dbReference type="Proteomes" id="UP000023152">
    <property type="component" value="Unassembled WGS sequence"/>
</dbReference>
<dbReference type="EMBL" id="ASPP01000785">
    <property type="protein sequence ID" value="ETO36321.1"/>
    <property type="molecule type" value="Genomic_DNA"/>
</dbReference>
<dbReference type="Pfam" id="PF10142">
    <property type="entry name" value="PhoPQ_related"/>
    <property type="match status" value="1"/>
</dbReference>
<keyword evidence="2" id="KW-1185">Reference proteome</keyword>
<dbReference type="AlphaFoldDB" id="X6PDP4"/>
<gene>
    <name evidence="1" type="ORF">RFI_00742</name>
</gene>
<protein>
    <submittedName>
        <fullName evidence="1">Uncharacterized protein</fullName>
    </submittedName>
</protein>
<sequence>MQQMFAACDPYSFFDRFEGIPKLVIDATNDEFFMPDDEYYWWPQFPEPRFFEMVPDAEHSLSTGIEQLVPTVATFVNSYLNDYAYPDIEWTIDYSGNGSITATLTGNTTRVKKAVRFHGLSCTGLPARRDFRVINLDDPCLCGVKVDTGEYCGNAESLFFATELTAVSNDGRQIVFVAEPPEVPKDHWMAFFIAIQYEMFQVICICTIIILKN</sequence>